<proteinExistence type="predicted"/>
<dbReference type="GO" id="GO:0006508">
    <property type="term" value="P:proteolysis"/>
    <property type="evidence" value="ECO:0007669"/>
    <property type="project" value="UniProtKB-KW"/>
</dbReference>
<dbReference type="Proteomes" id="UP000613160">
    <property type="component" value="Unassembled WGS sequence"/>
</dbReference>
<dbReference type="Gene3D" id="3.30.70.360">
    <property type="match status" value="1"/>
</dbReference>
<keyword evidence="6" id="KW-1185">Reference proteome</keyword>
<dbReference type="InterPro" id="IPR002933">
    <property type="entry name" value="Peptidase_M20"/>
</dbReference>
<evidence type="ECO:0000313" key="6">
    <source>
        <dbReference type="Proteomes" id="UP000613160"/>
    </source>
</evidence>
<dbReference type="InterPro" id="IPR011650">
    <property type="entry name" value="Peptidase_M20_dimer"/>
</dbReference>
<evidence type="ECO:0000256" key="1">
    <source>
        <dbReference type="ARBA" id="ARBA00022670"/>
    </source>
</evidence>
<dbReference type="AlphaFoldDB" id="A0A916V1I6"/>
<keyword evidence="2" id="KW-0479">Metal-binding</keyword>
<dbReference type="PANTHER" id="PTHR43270:SF12">
    <property type="entry name" value="SUCCINYL-DIAMINOPIMELATE DESUCCINYLASE"/>
    <property type="match status" value="1"/>
</dbReference>
<gene>
    <name evidence="5" type="ORF">GCM10011335_01630</name>
</gene>
<comment type="caution">
    <text evidence="5">The sequence shown here is derived from an EMBL/GenBank/DDBJ whole genome shotgun (WGS) entry which is preliminary data.</text>
</comment>
<dbReference type="EMBL" id="BMJJ01000001">
    <property type="protein sequence ID" value="GGD02594.1"/>
    <property type="molecule type" value="Genomic_DNA"/>
</dbReference>
<organism evidence="5 6">
    <name type="scientific">Aureimonas glaciei</name>
    <dbReference type="NCBI Taxonomy" id="1776957"/>
    <lineage>
        <taxon>Bacteria</taxon>
        <taxon>Pseudomonadati</taxon>
        <taxon>Pseudomonadota</taxon>
        <taxon>Alphaproteobacteria</taxon>
        <taxon>Hyphomicrobiales</taxon>
        <taxon>Aurantimonadaceae</taxon>
        <taxon>Aureimonas</taxon>
    </lineage>
</organism>
<feature type="domain" description="Peptidase M20 dimerisation" evidence="4">
    <location>
        <begin position="201"/>
        <end position="360"/>
    </location>
</feature>
<name>A0A916V1I6_9HYPH</name>
<dbReference type="Pfam" id="PF01546">
    <property type="entry name" value="Peptidase_M20"/>
    <property type="match status" value="1"/>
</dbReference>
<accession>A0A916V1I6</accession>
<keyword evidence="1" id="KW-0645">Protease</keyword>
<evidence type="ECO:0000256" key="2">
    <source>
        <dbReference type="ARBA" id="ARBA00022723"/>
    </source>
</evidence>
<dbReference type="PANTHER" id="PTHR43270">
    <property type="entry name" value="BETA-ALA-HIS DIPEPTIDASE"/>
    <property type="match status" value="1"/>
</dbReference>
<evidence type="ECO:0000259" key="4">
    <source>
        <dbReference type="Pfam" id="PF07687"/>
    </source>
</evidence>
<dbReference type="NCBIfam" id="NF006053">
    <property type="entry name" value="PRK08201.1"/>
    <property type="match status" value="1"/>
</dbReference>
<keyword evidence="3" id="KW-0378">Hydrolase</keyword>
<sequence>MPKLDSVLACLDLNIGRSVERLSDLLKIPSISTDPAYAGDCRRAAEWLAGDLDAIGFKASVRDTTGHPMVVAHHDGPEGSPHVLFYGHYDVQPVDPLNLWESEPFDPQLKTMPDGSKRIVGRGSADDKGQLMTFVEACRAWKAETGGLPCKVTIFLEGEEESGSPSLLPFLDAHREELSADVALICDTNMWDKDTPAISTGLRGLVGEEVTITAADKDLHSGYFGGAAANPIRILAEIIADLHDENGAVTLPGFYDGVPELPAEQRAIWDGLGFDERAFLGQVNLSVPAGEKGRSVLEQTWSRPTAEVNGITGGYTGKGFKTVIASQATAKISFRLVFDQDPQKIRDAFRAFVTERLPADCSVEFHEHGASPAIQLPFDSPVLQTARAALSAEWPKPAVMIGMGGSIPVVGEFKRLLSMGSLLIGFGLGDDQIHSPDEKYELTSFHKGQRSWARVLAALGENGAKG</sequence>
<evidence type="ECO:0000256" key="3">
    <source>
        <dbReference type="ARBA" id="ARBA00022801"/>
    </source>
</evidence>
<dbReference type="GO" id="GO:0008233">
    <property type="term" value="F:peptidase activity"/>
    <property type="evidence" value="ECO:0007669"/>
    <property type="project" value="UniProtKB-KW"/>
</dbReference>
<dbReference type="NCBIfam" id="NF005914">
    <property type="entry name" value="PRK07907.1"/>
    <property type="match status" value="1"/>
</dbReference>
<protein>
    <recommendedName>
        <fullName evidence="4">Peptidase M20 dimerisation domain-containing protein</fullName>
    </recommendedName>
</protein>
<dbReference type="GO" id="GO:0046872">
    <property type="term" value="F:metal ion binding"/>
    <property type="evidence" value="ECO:0007669"/>
    <property type="project" value="UniProtKB-KW"/>
</dbReference>
<reference evidence="5" key="2">
    <citation type="submission" date="2020-09" db="EMBL/GenBank/DDBJ databases">
        <authorList>
            <person name="Sun Q."/>
            <person name="Zhou Y."/>
        </authorList>
    </citation>
    <scope>NUCLEOTIDE SEQUENCE</scope>
    <source>
        <strain evidence="5">CGMCC 1.15493</strain>
    </source>
</reference>
<dbReference type="NCBIfam" id="NF006579">
    <property type="entry name" value="PRK09104.1"/>
    <property type="match status" value="1"/>
</dbReference>
<dbReference type="InterPro" id="IPR051458">
    <property type="entry name" value="Cyt/Met_Dipeptidase"/>
</dbReference>
<evidence type="ECO:0000313" key="5">
    <source>
        <dbReference type="EMBL" id="GGD02594.1"/>
    </source>
</evidence>
<dbReference type="RefSeq" id="WP_188848610.1">
    <property type="nucleotide sequence ID" value="NZ_BMJJ01000001.1"/>
</dbReference>
<dbReference type="Pfam" id="PF07687">
    <property type="entry name" value="M20_dimer"/>
    <property type="match status" value="1"/>
</dbReference>
<dbReference type="Gene3D" id="3.40.630.10">
    <property type="entry name" value="Zn peptidases"/>
    <property type="match status" value="1"/>
</dbReference>
<dbReference type="SUPFAM" id="SSF53187">
    <property type="entry name" value="Zn-dependent exopeptidases"/>
    <property type="match status" value="1"/>
</dbReference>
<reference evidence="5" key="1">
    <citation type="journal article" date="2014" name="Int. J. Syst. Evol. Microbiol.">
        <title>Complete genome sequence of Corynebacterium casei LMG S-19264T (=DSM 44701T), isolated from a smear-ripened cheese.</title>
        <authorList>
            <consortium name="US DOE Joint Genome Institute (JGI-PGF)"/>
            <person name="Walter F."/>
            <person name="Albersmeier A."/>
            <person name="Kalinowski J."/>
            <person name="Ruckert C."/>
        </authorList>
    </citation>
    <scope>NUCLEOTIDE SEQUENCE</scope>
    <source>
        <strain evidence="5">CGMCC 1.15493</strain>
    </source>
</reference>